<dbReference type="Gene3D" id="2.60.120.10">
    <property type="entry name" value="Jelly Rolls"/>
    <property type="match status" value="1"/>
</dbReference>
<dbReference type="OrthoDB" id="623300at2"/>
<comment type="caution">
    <text evidence="2">The sequence shown here is derived from an EMBL/GenBank/DDBJ whole genome shotgun (WGS) entry which is preliminary data.</text>
</comment>
<dbReference type="Proteomes" id="UP000308705">
    <property type="component" value="Unassembled WGS sequence"/>
</dbReference>
<dbReference type="AlphaFoldDB" id="A0A4U3MD98"/>
<evidence type="ECO:0000313" key="2">
    <source>
        <dbReference type="EMBL" id="TKK85636.1"/>
    </source>
</evidence>
<dbReference type="InterPro" id="IPR014710">
    <property type="entry name" value="RmlC-like_jellyroll"/>
</dbReference>
<evidence type="ECO:0000259" key="1">
    <source>
        <dbReference type="Pfam" id="PF07883"/>
    </source>
</evidence>
<sequence>MFGIGVTALSVYDWQGADGRCGGSPHLHTLCAEAYVVVAGSGSVQTLTWEGFHETPLVPGAVVWFTPGTVHRLVNDGGLKIVVVMQNSGLPEAGDAVFTFPNAVLSGDYNRAAGMAPRWRRDLALEGFRQLKEAGRPGFEKFLEHAVRIVGDRLDDFEDLWREGPLKAVEDTEKQLASLRRGDYDYLREARIQEASGEPRDGMCGHLFTYPG</sequence>
<keyword evidence="3" id="KW-1185">Reference proteome</keyword>
<proteinExistence type="predicted"/>
<dbReference type="InterPro" id="IPR011051">
    <property type="entry name" value="RmlC_Cupin_sf"/>
</dbReference>
<reference evidence="2 3" key="1">
    <citation type="submission" date="2019-04" db="EMBL/GenBank/DDBJ databases">
        <title>Herbidospora sp. NEAU-GS14.nov., a novel actinomycete isolated from soil.</title>
        <authorList>
            <person name="Han L."/>
        </authorList>
    </citation>
    <scope>NUCLEOTIDE SEQUENCE [LARGE SCALE GENOMIC DNA]</scope>
    <source>
        <strain evidence="2 3">NEAU-GS14</strain>
    </source>
</reference>
<name>A0A4U3MD98_9ACTN</name>
<dbReference type="Pfam" id="PF07883">
    <property type="entry name" value="Cupin_2"/>
    <property type="match status" value="1"/>
</dbReference>
<dbReference type="InterPro" id="IPR013096">
    <property type="entry name" value="Cupin_2"/>
</dbReference>
<protein>
    <submittedName>
        <fullName evidence="2">Cupin domain-containing protein</fullName>
    </submittedName>
</protein>
<accession>A0A4U3MD98</accession>
<dbReference type="CDD" id="cd02208">
    <property type="entry name" value="cupin_RmlC-like"/>
    <property type="match status" value="1"/>
</dbReference>
<organism evidence="2 3">
    <name type="scientific">Herbidospora galbida</name>
    <dbReference type="NCBI Taxonomy" id="2575442"/>
    <lineage>
        <taxon>Bacteria</taxon>
        <taxon>Bacillati</taxon>
        <taxon>Actinomycetota</taxon>
        <taxon>Actinomycetes</taxon>
        <taxon>Streptosporangiales</taxon>
        <taxon>Streptosporangiaceae</taxon>
        <taxon>Herbidospora</taxon>
    </lineage>
</organism>
<dbReference type="EMBL" id="SZQA01000026">
    <property type="protein sequence ID" value="TKK85636.1"/>
    <property type="molecule type" value="Genomic_DNA"/>
</dbReference>
<feature type="domain" description="Cupin type-2" evidence="1">
    <location>
        <begin position="20"/>
        <end position="84"/>
    </location>
</feature>
<dbReference type="SUPFAM" id="SSF51182">
    <property type="entry name" value="RmlC-like cupins"/>
    <property type="match status" value="1"/>
</dbReference>
<evidence type="ECO:0000313" key="3">
    <source>
        <dbReference type="Proteomes" id="UP000308705"/>
    </source>
</evidence>
<dbReference type="RefSeq" id="WP_137249501.1">
    <property type="nucleotide sequence ID" value="NZ_SZQA01000026.1"/>
</dbReference>
<gene>
    <name evidence="2" type="ORF">FDA94_24920</name>
</gene>